<dbReference type="InterPro" id="IPR036291">
    <property type="entry name" value="NAD(P)-bd_dom_sf"/>
</dbReference>
<dbReference type="EMBL" id="CP012621">
    <property type="protein sequence ID" value="ATG74605.1"/>
    <property type="molecule type" value="Genomic_DNA"/>
</dbReference>
<evidence type="ECO:0000259" key="1">
    <source>
        <dbReference type="Pfam" id="PF01370"/>
    </source>
</evidence>
<dbReference type="InterPro" id="IPR050177">
    <property type="entry name" value="Lipid_A_modif_metabolic_enz"/>
</dbReference>
<evidence type="ECO:0000313" key="3">
    <source>
        <dbReference type="Proteomes" id="UP000217763"/>
    </source>
</evidence>
<protein>
    <submittedName>
        <fullName evidence="2">Nucleoside-diphosphate sugar epimerase</fullName>
    </submittedName>
</protein>
<dbReference type="SUPFAM" id="SSF51735">
    <property type="entry name" value="NAD(P)-binding Rossmann-fold domains"/>
    <property type="match status" value="1"/>
</dbReference>
<reference evidence="3" key="1">
    <citation type="submission" date="2015-09" db="EMBL/GenBank/DDBJ databases">
        <authorList>
            <person name="Shao Z."/>
            <person name="Wang L."/>
        </authorList>
    </citation>
    <scope>NUCLEOTIDE SEQUENCE [LARGE SCALE GENOMIC DNA]</scope>
    <source>
        <strain evidence="3">F13-1</strain>
    </source>
</reference>
<dbReference type="AlphaFoldDB" id="A0A291HR33"/>
<dbReference type="Pfam" id="PF01370">
    <property type="entry name" value="Epimerase"/>
    <property type="match status" value="1"/>
</dbReference>
<accession>A0A291HR33</accession>
<keyword evidence="3" id="KW-1185">Reference proteome</keyword>
<name>A0A291HR33_9GAMM</name>
<dbReference type="PANTHER" id="PTHR43245">
    <property type="entry name" value="BIFUNCTIONAL POLYMYXIN RESISTANCE PROTEIN ARNA"/>
    <property type="match status" value="1"/>
</dbReference>
<dbReference type="KEGG" id="zdf:AN401_12695"/>
<proteinExistence type="predicted"/>
<dbReference type="InterPro" id="IPR001509">
    <property type="entry name" value="Epimerase_deHydtase"/>
</dbReference>
<dbReference type="Gene3D" id="3.40.50.720">
    <property type="entry name" value="NAD(P)-binding Rossmann-like Domain"/>
    <property type="match status" value="1"/>
</dbReference>
<dbReference type="CDD" id="cd05232">
    <property type="entry name" value="UDP_G4E_4_SDR_e"/>
    <property type="match status" value="1"/>
</dbReference>
<organism evidence="2 3">
    <name type="scientific">Zobellella denitrificans</name>
    <dbReference type="NCBI Taxonomy" id="347534"/>
    <lineage>
        <taxon>Bacteria</taxon>
        <taxon>Pseudomonadati</taxon>
        <taxon>Pseudomonadota</taxon>
        <taxon>Gammaproteobacteria</taxon>
        <taxon>Aeromonadales</taxon>
        <taxon>Aeromonadaceae</taxon>
        <taxon>Zobellella</taxon>
    </lineage>
</organism>
<dbReference type="PANTHER" id="PTHR43245:SF58">
    <property type="entry name" value="BLL5923 PROTEIN"/>
    <property type="match status" value="1"/>
</dbReference>
<feature type="domain" description="NAD-dependent epimerase/dehydratase" evidence="1">
    <location>
        <begin position="4"/>
        <end position="226"/>
    </location>
</feature>
<dbReference type="Proteomes" id="UP000217763">
    <property type="component" value="Chromosome"/>
</dbReference>
<evidence type="ECO:0000313" key="2">
    <source>
        <dbReference type="EMBL" id="ATG74605.1"/>
    </source>
</evidence>
<gene>
    <name evidence="2" type="ORF">AN401_12695</name>
</gene>
<sequence>MNLLLTGATGFLGSRLAEVLQSRPDIHLTAAVRRHAEVPAACIVEVQGLDAGTGWSAALAEQQVVIHAAARAHIMKDEVADPLAEYRKVNVEGSLNLARQAAVAGVKRFIFISSIKVNGEQTPLGKPFTAEDAPAPEDAYGIAKREAEQGLQQLAAETGMEVVIIRPPLVYGPGVKGNFASMIKLVENGLPLPLGAVHNKRTLVALDNLVDLIITCIDHPAAANQVFLAGDGEDVSTTELLRGVANAAGKPCRLLPVPAGLLQLGATALGKKAVAQRLLGSLQVDISKARNVLGWMPPLSVEQGLKRCFDDSVV</sequence>
<dbReference type="RefSeq" id="WP_096779590.1">
    <property type="nucleotide sequence ID" value="NZ_CP012621.1"/>
</dbReference>